<dbReference type="AlphaFoldDB" id="A0A062UHD0"/>
<keyword evidence="3" id="KW-1185">Reference proteome</keyword>
<evidence type="ECO:0000259" key="1">
    <source>
        <dbReference type="Pfam" id="PF13471"/>
    </source>
</evidence>
<gene>
    <name evidence="2" type="ORF">HY30_17370</name>
</gene>
<dbReference type="RefSeq" id="WP_051615298.1">
    <property type="nucleotide sequence ID" value="NZ_AWFG01000029.1"/>
</dbReference>
<reference evidence="2 3" key="1">
    <citation type="journal article" date="2014" name="Antonie Van Leeuwenhoek">
        <title>Hyphomonas beringensis sp. nov. and Hyphomonas chukchiensis sp. nov., isolated from surface seawater of the Bering Sea and Chukchi Sea.</title>
        <authorList>
            <person name="Li C."/>
            <person name="Lai Q."/>
            <person name="Li G."/>
            <person name="Dong C."/>
            <person name="Wang J."/>
            <person name="Liao Y."/>
            <person name="Shao Z."/>
        </authorList>
    </citation>
    <scope>NUCLEOTIDE SEQUENCE [LARGE SCALE GENOMIC DNA]</scope>
    <source>
        <strain evidence="2 3">BH-BN04-4</strain>
    </source>
</reference>
<sequence length="274" mass="30454">MDRSILNGLPARTAPVSLRFEACRDGCCRQTFEIAPAPSPSLAMTSPYSLGTNVFYCELDAAVIFLDVGADTYSRLTPDQAAWFREIRSAEDPARLDRNARRFVRHLLTKGLLIPAVSTGGPLEGTQRQQARSSLMDTMLADPPSASPGQCVQFAYAVLAAGFLERTGSFARVLSRARRWKRTTRKQGPVPDARVHLLTRIFDNLSPYMLTRHDACRFRSLALLRFLSLSGVSADWVFGVRLSPFGAHCWVEYGDLILNDHADNTAEYKPIMIV</sequence>
<dbReference type="InterPro" id="IPR053521">
    <property type="entry name" value="McjB-like"/>
</dbReference>
<protein>
    <recommendedName>
        <fullName evidence="1">Microcin J25-processing protein McjB C-terminal domain-containing protein</fullName>
    </recommendedName>
</protein>
<accession>A0A062UHD0</accession>
<dbReference type="NCBIfam" id="NF033537">
    <property type="entry name" value="lasso_biosyn_B2"/>
    <property type="match status" value="1"/>
</dbReference>
<evidence type="ECO:0000313" key="3">
    <source>
        <dbReference type="Proteomes" id="UP000027190"/>
    </source>
</evidence>
<organism evidence="2 3">
    <name type="scientific">Hyphomonas chukchiensis</name>
    <dbReference type="NCBI Taxonomy" id="1280947"/>
    <lineage>
        <taxon>Bacteria</taxon>
        <taxon>Pseudomonadati</taxon>
        <taxon>Pseudomonadota</taxon>
        <taxon>Alphaproteobacteria</taxon>
        <taxon>Hyphomonadales</taxon>
        <taxon>Hyphomonadaceae</taxon>
        <taxon>Hyphomonas</taxon>
    </lineage>
</organism>
<comment type="caution">
    <text evidence="2">The sequence shown here is derived from an EMBL/GenBank/DDBJ whole genome shotgun (WGS) entry which is preliminary data.</text>
</comment>
<proteinExistence type="predicted"/>
<dbReference type="InterPro" id="IPR032708">
    <property type="entry name" value="McjB_C"/>
</dbReference>
<dbReference type="eggNOG" id="ENOG5033GCR">
    <property type="taxonomic scope" value="Bacteria"/>
</dbReference>
<evidence type="ECO:0000313" key="2">
    <source>
        <dbReference type="EMBL" id="KCZ57692.1"/>
    </source>
</evidence>
<dbReference type="STRING" id="1280947.HY30_17370"/>
<feature type="domain" description="Microcin J25-processing protein McjB C-terminal" evidence="1">
    <location>
        <begin position="159"/>
        <end position="272"/>
    </location>
</feature>
<dbReference type="Proteomes" id="UP000027190">
    <property type="component" value="Unassembled WGS sequence"/>
</dbReference>
<dbReference type="Pfam" id="PF13471">
    <property type="entry name" value="Transglut_core3"/>
    <property type="match status" value="1"/>
</dbReference>
<dbReference type="EMBL" id="AWFG01000029">
    <property type="protein sequence ID" value="KCZ57692.1"/>
    <property type="molecule type" value="Genomic_DNA"/>
</dbReference>
<dbReference type="PATRIC" id="fig|1280947.3.peg.2054"/>
<name>A0A062UHD0_9PROT</name>
<dbReference type="MEROPS" id="C96.001"/>